<dbReference type="SUPFAM" id="SSF57716">
    <property type="entry name" value="Glucocorticoid receptor-like (DNA-binding domain)"/>
    <property type="match status" value="1"/>
</dbReference>
<evidence type="ECO:0000256" key="5">
    <source>
        <dbReference type="PROSITE-ProRule" id="PRU00309"/>
    </source>
</evidence>
<dbReference type="PANTHER" id="PTHR46600">
    <property type="entry name" value="THAP DOMAIN-CONTAINING"/>
    <property type="match status" value="1"/>
</dbReference>
<keyword evidence="3" id="KW-0862">Zinc</keyword>
<keyword evidence="9" id="KW-1185">Reference proteome</keyword>
<sequence length="205" mass="23144">MARKSHPAEDPTTQPHSSDGTQFAVRHGSLRWTTVLWISEPDLQKNRRSLLLSHGSPALLKERLRRSGSLLSDPSLSSIAAAVSSGSLAFCACDYMGPRPKNKNCCVVGCNSKYSNSPGVKFFSFPSRPWERERRQRWIQLVRRQNEDGTGWLPSKNSRICSKHFVGNVKANEVGHPSYHPSIFPSVYKRKQTPGSSRRFERHLQ</sequence>
<dbReference type="SMART" id="SM00980">
    <property type="entry name" value="THAP"/>
    <property type="match status" value="1"/>
</dbReference>
<evidence type="ECO:0000256" key="3">
    <source>
        <dbReference type="ARBA" id="ARBA00022833"/>
    </source>
</evidence>
<dbReference type="Pfam" id="PF05485">
    <property type="entry name" value="THAP"/>
    <property type="match status" value="1"/>
</dbReference>
<feature type="compositionally biased region" description="Polar residues" evidence="6">
    <location>
        <begin position="11"/>
        <end position="21"/>
    </location>
</feature>
<comment type="caution">
    <text evidence="8">The sequence shown here is derived from an EMBL/GenBank/DDBJ whole genome shotgun (WGS) entry which is preliminary data.</text>
</comment>
<keyword evidence="1" id="KW-0479">Metal-binding</keyword>
<dbReference type="Gene3D" id="6.20.210.20">
    <property type="entry name" value="THAP domain"/>
    <property type="match status" value="1"/>
</dbReference>
<dbReference type="Proteomes" id="UP001321473">
    <property type="component" value="Unassembled WGS sequence"/>
</dbReference>
<evidence type="ECO:0000313" key="8">
    <source>
        <dbReference type="EMBL" id="KAK8768629.1"/>
    </source>
</evidence>
<dbReference type="PROSITE" id="PS50950">
    <property type="entry name" value="ZF_THAP"/>
    <property type="match status" value="1"/>
</dbReference>
<proteinExistence type="predicted"/>
<name>A0AAQ4E1N9_AMBAM</name>
<evidence type="ECO:0000256" key="6">
    <source>
        <dbReference type="SAM" id="MobiDB-lite"/>
    </source>
</evidence>
<dbReference type="InterPro" id="IPR006612">
    <property type="entry name" value="THAP_Znf"/>
</dbReference>
<reference evidence="8 9" key="1">
    <citation type="journal article" date="2023" name="Arcadia Sci">
        <title>De novo assembly of a long-read Amblyomma americanum tick genome.</title>
        <authorList>
            <person name="Chou S."/>
            <person name="Poskanzer K.E."/>
            <person name="Rollins M."/>
            <person name="Thuy-Boun P.S."/>
        </authorList>
    </citation>
    <scope>NUCLEOTIDE SEQUENCE [LARGE SCALE GENOMIC DNA]</scope>
    <source>
        <strain evidence="8">F_SG_1</strain>
        <tissue evidence="8">Salivary glands</tissue>
    </source>
</reference>
<evidence type="ECO:0000256" key="1">
    <source>
        <dbReference type="ARBA" id="ARBA00022723"/>
    </source>
</evidence>
<dbReference type="AlphaFoldDB" id="A0AAQ4E1N9"/>
<organism evidence="8 9">
    <name type="scientific">Amblyomma americanum</name>
    <name type="common">Lone star tick</name>
    <dbReference type="NCBI Taxonomy" id="6943"/>
    <lineage>
        <taxon>Eukaryota</taxon>
        <taxon>Metazoa</taxon>
        <taxon>Ecdysozoa</taxon>
        <taxon>Arthropoda</taxon>
        <taxon>Chelicerata</taxon>
        <taxon>Arachnida</taxon>
        <taxon>Acari</taxon>
        <taxon>Parasitiformes</taxon>
        <taxon>Ixodida</taxon>
        <taxon>Ixodoidea</taxon>
        <taxon>Ixodidae</taxon>
        <taxon>Amblyomminae</taxon>
        <taxon>Amblyomma</taxon>
    </lineage>
</organism>
<gene>
    <name evidence="8" type="ORF">V5799_014904</name>
</gene>
<keyword evidence="2 5" id="KW-0863">Zinc-finger</keyword>
<feature type="region of interest" description="Disordered" evidence="6">
    <location>
        <begin position="1"/>
        <end position="23"/>
    </location>
</feature>
<accession>A0AAQ4E1N9</accession>
<protein>
    <recommendedName>
        <fullName evidence="7">THAP-type domain-containing protein</fullName>
    </recommendedName>
</protein>
<dbReference type="EMBL" id="JARKHS020023668">
    <property type="protein sequence ID" value="KAK8768629.1"/>
    <property type="molecule type" value="Genomic_DNA"/>
</dbReference>
<feature type="domain" description="THAP-type" evidence="7">
    <location>
        <begin position="99"/>
        <end position="188"/>
    </location>
</feature>
<dbReference type="InterPro" id="IPR038441">
    <property type="entry name" value="THAP_Znf_sf"/>
</dbReference>
<dbReference type="GO" id="GO:0043565">
    <property type="term" value="F:sequence-specific DNA binding"/>
    <property type="evidence" value="ECO:0007669"/>
    <property type="project" value="InterPro"/>
</dbReference>
<keyword evidence="4 5" id="KW-0238">DNA-binding</keyword>
<evidence type="ECO:0000256" key="4">
    <source>
        <dbReference type="ARBA" id="ARBA00023125"/>
    </source>
</evidence>
<dbReference type="GO" id="GO:0008270">
    <property type="term" value="F:zinc ion binding"/>
    <property type="evidence" value="ECO:0007669"/>
    <property type="project" value="UniProtKB-KW"/>
</dbReference>
<dbReference type="PANTHER" id="PTHR46600:SF11">
    <property type="entry name" value="THAP DOMAIN-CONTAINING PROTEIN 10"/>
    <property type="match status" value="1"/>
</dbReference>
<dbReference type="InterPro" id="IPR026516">
    <property type="entry name" value="THAP1/10"/>
</dbReference>
<evidence type="ECO:0000256" key="2">
    <source>
        <dbReference type="ARBA" id="ARBA00022771"/>
    </source>
</evidence>
<evidence type="ECO:0000313" key="9">
    <source>
        <dbReference type="Proteomes" id="UP001321473"/>
    </source>
</evidence>
<evidence type="ECO:0000259" key="7">
    <source>
        <dbReference type="PROSITE" id="PS50950"/>
    </source>
</evidence>